<comment type="subcellular location">
    <subcellularLocation>
        <location evidence="1">Membrane</location>
    </subcellularLocation>
</comment>
<keyword evidence="4" id="KW-0472">Membrane</keyword>
<dbReference type="SUPFAM" id="SSF56954">
    <property type="entry name" value="Outer membrane efflux proteins (OEP)"/>
    <property type="match status" value="1"/>
</dbReference>
<dbReference type="STRING" id="1804984.AYM40_26380"/>
<evidence type="ECO:0000256" key="6">
    <source>
        <dbReference type="ARBA" id="ARBA00023288"/>
    </source>
</evidence>
<dbReference type="GO" id="GO:0015562">
    <property type="term" value="F:efflux transmembrane transporter activity"/>
    <property type="evidence" value="ECO:0007669"/>
    <property type="project" value="InterPro"/>
</dbReference>
<dbReference type="AlphaFoldDB" id="A0A161HZL1"/>
<keyword evidence="3" id="KW-0812">Transmembrane</keyword>
<gene>
    <name evidence="7" type="ORF">AYM40_26380</name>
</gene>
<evidence type="ECO:0000256" key="1">
    <source>
        <dbReference type="ARBA" id="ARBA00004370"/>
    </source>
</evidence>
<evidence type="ECO:0000256" key="2">
    <source>
        <dbReference type="ARBA" id="ARBA00022452"/>
    </source>
</evidence>
<keyword evidence="6" id="KW-0449">Lipoprotein</keyword>
<dbReference type="Gene3D" id="1.20.1600.10">
    <property type="entry name" value="Outer membrane efflux proteins (OEP)"/>
    <property type="match status" value="1"/>
</dbReference>
<organism evidence="7 8">
    <name type="scientific">Paraburkholderia phytofirmans OLGA172</name>
    <dbReference type="NCBI Taxonomy" id="1417228"/>
    <lineage>
        <taxon>Bacteria</taxon>
        <taxon>Pseudomonadati</taxon>
        <taxon>Pseudomonadota</taxon>
        <taxon>Betaproteobacteria</taxon>
        <taxon>Burkholderiales</taxon>
        <taxon>Burkholderiaceae</taxon>
        <taxon>Paraburkholderia</taxon>
    </lineage>
</organism>
<keyword evidence="5" id="KW-0564">Palmitate</keyword>
<evidence type="ECO:0000256" key="5">
    <source>
        <dbReference type="ARBA" id="ARBA00023139"/>
    </source>
</evidence>
<accession>A0A161HZL1</accession>
<dbReference type="GO" id="GO:0016020">
    <property type="term" value="C:membrane"/>
    <property type="evidence" value="ECO:0007669"/>
    <property type="project" value="UniProtKB-SubCell"/>
</dbReference>
<evidence type="ECO:0000256" key="3">
    <source>
        <dbReference type="ARBA" id="ARBA00022692"/>
    </source>
</evidence>
<sequence>MTALALAGCVNYFGIKSDKQMSAPTQYTSSQSLPNEDGQWPSPDWACQFGDPQLPQLIDEALQGNPSIAQAEARIAKASSYIESSKSTLYPKANGSYAWNRELFSGNTIFPPPYGGTWYSENRLAAEQTVTNLRMNRHATQIGLIKALGGGFDAKRGGLVVPTDVPASSASEAQAAN</sequence>
<dbReference type="PANTHER" id="PTHR30203">
    <property type="entry name" value="OUTER MEMBRANE CATION EFFLUX PROTEIN"/>
    <property type="match status" value="1"/>
</dbReference>
<name>A0A161HZL1_9BURK</name>
<evidence type="ECO:0000313" key="8">
    <source>
        <dbReference type="Proteomes" id="UP000076852"/>
    </source>
</evidence>
<keyword evidence="8" id="KW-1185">Reference proteome</keyword>
<evidence type="ECO:0000313" key="7">
    <source>
        <dbReference type="EMBL" id="ANB75837.1"/>
    </source>
</evidence>
<dbReference type="Proteomes" id="UP000076852">
    <property type="component" value="Chromosome 2"/>
</dbReference>
<keyword evidence="2" id="KW-1134">Transmembrane beta strand</keyword>
<protein>
    <submittedName>
        <fullName evidence="7">Uncharacterized protein</fullName>
    </submittedName>
</protein>
<proteinExistence type="predicted"/>
<dbReference type="PANTHER" id="PTHR30203:SF20">
    <property type="entry name" value="MULTIDRUG RESISTANCE OUTER MEMBRANE PROTEIN MDTP-RELATED"/>
    <property type="match status" value="1"/>
</dbReference>
<dbReference type="InterPro" id="IPR010131">
    <property type="entry name" value="MdtP/NodT-like"/>
</dbReference>
<dbReference type="KEGG" id="buz:AYM40_26380"/>
<evidence type="ECO:0000256" key="4">
    <source>
        <dbReference type="ARBA" id="ARBA00023136"/>
    </source>
</evidence>
<reference evidence="7 8" key="1">
    <citation type="journal article" date="2016" name="Gene">
        <title>PacBio SMRT assembly of a complex multi-replicon genome reveals chlorocatechol degradative operon in a region of genome plasticity.</title>
        <authorList>
            <person name="Ricker N."/>
            <person name="Shen S.Y."/>
            <person name="Goordial J."/>
            <person name="Jin S."/>
            <person name="Fulthorpe R.R."/>
        </authorList>
    </citation>
    <scope>NUCLEOTIDE SEQUENCE [LARGE SCALE GENOMIC DNA]</scope>
    <source>
        <strain evidence="7 8">OLGA172</strain>
    </source>
</reference>
<dbReference type="EMBL" id="CP014579">
    <property type="protein sequence ID" value="ANB75837.1"/>
    <property type="molecule type" value="Genomic_DNA"/>
</dbReference>